<feature type="compositionally biased region" description="Basic and acidic residues" evidence="2">
    <location>
        <begin position="767"/>
        <end position="782"/>
    </location>
</feature>
<evidence type="ECO:0000256" key="2">
    <source>
        <dbReference type="SAM" id="MobiDB-lite"/>
    </source>
</evidence>
<keyword evidence="4" id="KW-1185">Reference proteome</keyword>
<dbReference type="OrthoDB" id="2386367at2759"/>
<dbReference type="EMBL" id="WTPW01000420">
    <property type="protein sequence ID" value="KAF0512857.1"/>
    <property type="molecule type" value="Genomic_DNA"/>
</dbReference>
<reference evidence="3 4" key="1">
    <citation type="journal article" date="2019" name="Environ. Microbiol.">
        <title>At the nexus of three kingdoms: the genome of the mycorrhizal fungus Gigaspora margarita provides insights into plant, endobacterial and fungal interactions.</title>
        <authorList>
            <person name="Venice F."/>
            <person name="Ghignone S."/>
            <person name="Salvioli di Fossalunga A."/>
            <person name="Amselem J."/>
            <person name="Novero M."/>
            <person name="Xianan X."/>
            <person name="Sedzielewska Toro K."/>
            <person name="Morin E."/>
            <person name="Lipzen A."/>
            <person name="Grigoriev I.V."/>
            <person name="Henrissat B."/>
            <person name="Martin F.M."/>
            <person name="Bonfante P."/>
        </authorList>
    </citation>
    <scope>NUCLEOTIDE SEQUENCE [LARGE SCALE GENOMIC DNA]</scope>
    <source>
        <strain evidence="3 4">BEG34</strain>
    </source>
</reference>
<organism evidence="3 4">
    <name type="scientific">Gigaspora margarita</name>
    <dbReference type="NCBI Taxonomy" id="4874"/>
    <lineage>
        <taxon>Eukaryota</taxon>
        <taxon>Fungi</taxon>
        <taxon>Fungi incertae sedis</taxon>
        <taxon>Mucoromycota</taxon>
        <taxon>Glomeromycotina</taxon>
        <taxon>Glomeromycetes</taxon>
        <taxon>Diversisporales</taxon>
        <taxon>Gigasporaceae</taxon>
        <taxon>Gigaspora</taxon>
    </lineage>
</organism>
<feature type="region of interest" description="Disordered" evidence="2">
    <location>
        <begin position="712"/>
        <end position="734"/>
    </location>
</feature>
<feature type="region of interest" description="Disordered" evidence="2">
    <location>
        <begin position="759"/>
        <end position="782"/>
    </location>
</feature>
<evidence type="ECO:0000313" key="3">
    <source>
        <dbReference type="EMBL" id="KAF0512857.1"/>
    </source>
</evidence>
<feature type="region of interest" description="Disordered" evidence="2">
    <location>
        <begin position="594"/>
        <end position="615"/>
    </location>
</feature>
<protein>
    <submittedName>
        <fullName evidence="3">Macrophage receptor MARCO</fullName>
    </submittedName>
</protein>
<keyword evidence="1" id="KW-0175">Coiled coil</keyword>
<dbReference type="Proteomes" id="UP000439903">
    <property type="component" value="Unassembled WGS sequence"/>
</dbReference>
<keyword evidence="3" id="KW-0675">Receptor</keyword>
<comment type="caution">
    <text evidence="3">The sequence shown here is derived from an EMBL/GenBank/DDBJ whole genome shotgun (WGS) entry which is preliminary data.</text>
</comment>
<dbReference type="SUPFAM" id="SSF52540">
    <property type="entry name" value="P-loop containing nucleoside triphosphate hydrolases"/>
    <property type="match status" value="2"/>
</dbReference>
<evidence type="ECO:0000313" key="4">
    <source>
        <dbReference type="Proteomes" id="UP000439903"/>
    </source>
</evidence>
<evidence type="ECO:0000256" key="1">
    <source>
        <dbReference type="SAM" id="Coils"/>
    </source>
</evidence>
<feature type="compositionally biased region" description="Gly residues" evidence="2">
    <location>
        <begin position="594"/>
        <end position="607"/>
    </location>
</feature>
<name>A0A8H4ELU5_GIGMA</name>
<feature type="coiled-coil region" evidence="1">
    <location>
        <begin position="1064"/>
        <end position="1112"/>
    </location>
</feature>
<gene>
    <name evidence="3" type="ORF">F8M41_017906</name>
</gene>
<dbReference type="InterPro" id="IPR027417">
    <property type="entry name" value="P-loop_NTPase"/>
</dbReference>
<proteinExistence type="predicted"/>
<sequence length="1439" mass="166436">MSTSQIEDLNKVLQLLEEGEEKVVLGSQKDLILILGVTSLGKSTLAQFLKGNTNLKSKISRGLFIIVGDERIQGGLESKTIFPELIDEGENVFYDCPGFEDMRGIDKDISSTYFIKKVIDHAERLKIILTMNGMSFFERDTFPKLLKHTSSLIKDVDFLNEVKEEASKKLKPDISLDERKLHKDTKKIVDALLIQKNDNYIKLGLFKAPKHEGKLFEIDSFKHDKEELLLTLKENISYVVKNEGDFGFTISENLKNMINDLNTLMNKCIEKHVSELGDNLQHYFENYIQRSNNIHELKKELEKIDIGTFKETNRHLENPKKFVQAIDEKLEEFSINLSEWNRKRNEIIKYGSYLEFLRTVKSVTNTPEKWMKGFDGIIQFIKESKQWYEFLAELYKKLSKYEIQINREKYIMNWDCGTQENNDLKIHIDKDNFVEFLEIIESFFLLPKYKYKVNDLRIDELNRLLKITLTPPSLEILKEGENLIINGDYIILSKIEDKHFKNIKFVKIFCLNTLFIDIDLSGKNFQEVNITCISPRWNTVRHCTIELNRAEGLPHSSPKAENGKNGRTNVELLHGKDGEPGLPGGTARSFFGIGRKGGPGQHGGKGGRGQDGDDFKSYKIGGKMKVSKDLYTPLHPFRYTYIKEKSRYIGSPTGQSGSVSYDEWFEVYRKDGIMGGNGGKGGKGGKEGYNGTIHLVNMSDQKEATDLTYNKQEEEGKGGIGGKGGEGGKHGNGEEVRYHYNQKFFNETIDWIREGDITNNKRAKSGKNGEDSSNEKDMKSPKEHIEQYNFAKDISNYKTYLRSNLNNRIKQGFLLTFYQELDNHPVVRCAYDTLRFFDKLEILEDQFYTLIEEVAVDTIPIYKLFLERIKEYVTSNKQYQYAQNELTSAGYKKALCYLYTIALSKIWCLKIKLSPYLVVDIYEYFKLVEENINLLEEKKEQVVLDQYKNDYKKNIDDKIKEAETFIKENIIPEIDNINKELNKKFDILIDKMIKLQEDIFSVLKIGSQVASFIEPIGAAAGAVIRSAVMISETFVLDDDNNEGKPVVIPPGVKNSLQQITTSYNDEKNKKIKILDQQLKEISEELGNYPEKLSNLNEKIKKFQNNLKIEINRKEPVLDTLKSIQKDLKLTLEKKEKSLKNEGSDVDQKTKDALIVVNHFNNIFRIFELAVDFYNKYKSNKHKVKVISDMNGMQDNIKKVEKDLQNKSHAALDVTKWQIRSTIKDVKIELHQFTKAFDIKEKIGRSERIIFDDDLRKAISRIERNIQYNIVLGQYNSAMQAFKQWVFPFGFVYQKEYRTSVKGYDKAINEGNFYKTSSMNPFAIWDNKSYQNKISQLLKGEVVTFKANISNSDPEKSAIKFNKIGIHFRSLDPEKQNDLEKNLGFFRIIMTHLGNSYYRWNNQMIVLRSREQVIFYLFEKGKDGKPTNSNLVYRKITSGD</sequence>
<accession>A0A8H4ELU5</accession>